<gene>
    <name evidence="3" type="ORF">HAPAU_05670</name>
</gene>
<keyword evidence="4" id="KW-1185">Reference proteome</keyword>
<dbReference type="Proteomes" id="UP000075321">
    <property type="component" value="Unassembled WGS sequence"/>
</dbReference>
<sequence>MTDSIDLDEIETESDEEPRPNRGDWFWRGEGDFEGENEAARSDPSVSATDANAESGPESTPEPEDLTTPHVPHENRDKPVGLPEDRGGAGGTSAREAAADSEANGGAPEASGPHGGGADDMTMALTYEAAKRLADPGLVLAGATFADWIGIVGEVDAHVITTFQRKKGIDADFFNGTGTGPGERLAEITEMSMFFAERMVVLGCAGEEWIAEEAGWEFLDIETAAEKAGWELD</sequence>
<proteinExistence type="predicted"/>
<feature type="compositionally biased region" description="Basic and acidic residues" evidence="1">
    <location>
        <begin position="17"/>
        <end position="31"/>
    </location>
</feature>
<feature type="region of interest" description="Disordered" evidence="1">
    <location>
        <begin position="1"/>
        <end position="119"/>
    </location>
</feature>
<dbReference type="PATRIC" id="fig|1008153.3.peg.567"/>
<dbReference type="RefSeq" id="WP_066379211.1">
    <property type="nucleotide sequence ID" value="NZ_LTAZ01000001.1"/>
</dbReference>
<protein>
    <recommendedName>
        <fullName evidence="2">DUF7124 domain-containing protein</fullName>
    </recommendedName>
</protein>
<evidence type="ECO:0000259" key="2">
    <source>
        <dbReference type="Pfam" id="PF23439"/>
    </source>
</evidence>
<evidence type="ECO:0000313" key="3">
    <source>
        <dbReference type="EMBL" id="KYH27892.1"/>
    </source>
</evidence>
<evidence type="ECO:0000313" key="4">
    <source>
        <dbReference type="Proteomes" id="UP000075321"/>
    </source>
</evidence>
<feature type="compositionally biased region" description="Acidic residues" evidence="1">
    <location>
        <begin position="1"/>
        <end position="16"/>
    </location>
</feature>
<dbReference type="EMBL" id="LTAZ01000001">
    <property type="protein sequence ID" value="KYH27892.1"/>
    <property type="molecule type" value="Genomic_DNA"/>
</dbReference>
<accession>A0A151AJW8</accession>
<feature type="domain" description="DUF7124" evidence="2">
    <location>
        <begin position="121"/>
        <end position="232"/>
    </location>
</feature>
<evidence type="ECO:0000256" key="1">
    <source>
        <dbReference type="SAM" id="MobiDB-lite"/>
    </source>
</evidence>
<name>A0A151AJW8_9EURY</name>
<reference evidence="3 4" key="1">
    <citation type="submission" date="2016-02" db="EMBL/GenBank/DDBJ databases">
        <title>Genome sequence of Halalkalicoccus paucihalophilus DSM 24557.</title>
        <authorList>
            <person name="Poehlein A."/>
            <person name="Daniel R."/>
        </authorList>
    </citation>
    <scope>NUCLEOTIDE SEQUENCE [LARGE SCALE GENOMIC DNA]</scope>
    <source>
        <strain evidence="3 4">DSM 24557</strain>
    </source>
</reference>
<organism evidence="3 4">
    <name type="scientific">Halalkalicoccus paucihalophilus</name>
    <dbReference type="NCBI Taxonomy" id="1008153"/>
    <lineage>
        <taxon>Archaea</taxon>
        <taxon>Methanobacteriati</taxon>
        <taxon>Methanobacteriota</taxon>
        <taxon>Stenosarchaea group</taxon>
        <taxon>Halobacteria</taxon>
        <taxon>Halobacteriales</taxon>
        <taxon>Halococcaceae</taxon>
        <taxon>Halalkalicoccus</taxon>
    </lineage>
</organism>
<feature type="compositionally biased region" description="Basic and acidic residues" evidence="1">
    <location>
        <begin position="71"/>
        <end position="87"/>
    </location>
</feature>
<dbReference type="InterPro" id="IPR055548">
    <property type="entry name" value="DUF7124"/>
</dbReference>
<dbReference type="Pfam" id="PF23439">
    <property type="entry name" value="DUF7124"/>
    <property type="match status" value="1"/>
</dbReference>
<dbReference type="AlphaFoldDB" id="A0A151AJW8"/>
<dbReference type="OrthoDB" id="221805at2157"/>
<comment type="caution">
    <text evidence="3">The sequence shown here is derived from an EMBL/GenBank/DDBJ whole genome shotgun (WGS) entry which is preliminary data.</text>
</comment>